<dbReference type="PANTHER" id="PTHR46193:SF10">
    <property type="entry name" value="6-PHOSPHOGLUCONATE PHOSPHATASE"/>
    <property type="match status" value="1"/>
</dbReference>
<sequence>MPEIQLVIFDFDGVVVDSEVISARMLVAELAEYGVSIDLPYVAQHFLGRSYPVVLEQIRREFAITLPRGFEADYRARLVAAFRDGLRVMPGLTETLEALRVPYGIATSSSPARVAQSMEIVGLTRFFDGRITTAAEVTHGKPAPDLPLRAAEKAGIAPENCLLIEDSLAGIRAGLAAGMQVWQFTGGSHFAGMVPPSAPDALPHQAFAKFSELAHLAPQLLTAAQTKGPAHE</sequence>
<dbReference type="InterPro" id="IPR006439">
    <property type="entry name" value="HAD-SF_hydro_IA"/>
</dbReference>
<accession>Q0FT95</accession>
<dbReference type="InterPro" id="IPR023214">
    <property type="entry name" value="HAD_sf"/>
</dbReference>
<dbReference type="Pfam" id="PF00702">
    <property type="entry name" value="Hydrolase"/>
    <property type="match status" value="1"/>
</dbReference>
<dbReference type="SFLD" id="SFLDS00003">
    <property type="entry name" value="Haloacid_Dehalogenase"/>
    <property type="match status" value="1"/>
</dbReference>
<dbReference type="PANTHER" id="PTHR46193">
    <property type="entry name" value="6-PHOSPHOGLUCONATE PHOSPHATASE"/>
    <property type="match status" value="1"/>
</dbReference>
<comment type="caution">
    <text evidence="5">The sequence shown here is derived from an EMBL/GenBank/DDBJ whole genome shotgun (WGS) entry which is preliminary data.</text>
</comment>
<dbReference type="eggNOG" id="COG0637">
    <property type="taxonomic scope" value="Bacteria"/>
</dbReference>
<evidence type="ECO:0000256" key="4">
    <source>
        <dbReference type="ARBA" id="ARBA00022842"/>
    </source>
</evidence>
<dbReference type="Gene3D" id="3.40.50.1000">
    <property type="entry name" value="HAD superfamily/HAD-like"/>
    <property type="match status" value="1"/>
</dbReference>
<organism evidence="5 6">
    <name type="scientific">Salipiger bermudensis (strain DSM 26914 / JCM 13377 / KCTC 12554 / HTCC2601)</name>
    <name type="common">Pelagibaca bermudensis</name>
    <dbReference type="NCBI Taxonomy" id="314265"/>
    <lineage>
        <taxon>Bacteria</taxon>
        <taxon>Pseudomonadati</taxon>
        <taxon>Pseudomonadota</taxon>
        <taxon>Alphaproteobacteria</taxon>
        <taxon>Rhodobacterales</taxon>
        <taxon>Roseobacteraceae</taxon>
        <taxon>Salipiger</taxon>
    </lineage>
</organism>
<name>Q0FT95_SALBH</name>
<dbReference type="HOGENOM" id="CLU_045011_13_2_5"/>
<dbReference type="STRING" id="314265.R2601_26501"/>
<dbReference type="GO" id="GO:0046872">
    <property type="term" value="F:metal ion binding"/>
    <property type="evidence" value="ECO:0007669"/>
    <property type="project" value="UniProtKB-KW"/>
</dbReference>
<dbReference type="OrthoDB" id="9797743at2"/>
<dbReference type="GO" id="GO:0003824">
    <property type="term" value="F:catalytic activity"/>
    <property type="evidence" value="ECO:0007669"/>
    <property type="project" value="UniProtKB-ARBA"/>
</dbReference>
<keyword evidence="4" id="KW-0460">Magnesium</keyword>
<evidence type="ECO:0000256" key="2">
    <source>
        <dbReference type="ARBA" id="ARBA00006171"/>
    </source>
</evidence>
<dbReference type="SFLD" id="SFLDG01129">
    <property type="entry name" value="C1.5:_HAD__Beta-PGM__Phosphata"/>
    <property type="match status" value="1"/>
</dbReference>
<dbReference type="Proteomes" id="UP000006230">
    <property type="component" value="Unassembled WGS sequence"/>
</dbReference>
<reference evidence="5 6" key="1">
    <citation type="journal article" date="2010" name="J. Bacteriol.">
        <title>Genome sequences of Pelagibaca bermudensis HTCC2601T and Maritimibacter alkaliphilus HTCC2654T, the type strains of two marine Roseobacter genera.</title>
        <authorList>
            <person name="Thrash J.C."/>
            <person name="Cho J.C."/>
            <person name="Ferriera S."/>
            <person name="Johnson J."/>
            <person name="Vergin K.L."/>
            <person name="Giovannoni S.J."/>
        </authorList>
    </citation>
    <scope>NUCLEOTIDE SEQUENCE [LARGE SCALE GENOMIC DNA]</scope>
    <source>
        <strain evidence="6">DSM 26914 / JCM 13377 / KCTC 12554 / HTCC2601</strain>
    </source>
</reference>
<evidence type="ECO:0000256" key="3">
    <source>
        <dbReference type="ARBA" id="ARBA00022723"/>
    </source>
</evidence>
<keyword evidence="6" id="KW-1185">Reference proteome</keyword>
<evidence type="ECO:0000313" key="5">
    <source>
        <dbReference type="EMBL" id="EAU47557.1"/>
    </source>
</evidence>
<keyword evidence="3" id="KW-0479">Metal-binding</keyword>
<dbReference type="InterPro" id="IPR023198">
    <property type="entry name" value="PGP-like_dom2"/>
</dbReference>
<gene>
    <name evidence="5" type="ORF">R2601_26501</name>
</gene>
<evidence type="ECO:0000256" key="1">
    <source>
        <dbReference type="ARBA" id="ARBA00001946"/>
    </source>
</evidence>
<dbReference type="InterPro" id="IPR051600">
    <property type="entry name" value="Beta-PGM-like"/>
</dbReference>
<dbReference type="SUPFAM" id="SSF56784">
    <property type="entry name" value="HAD-like"/>
    <property type="match status" value="1"/>
</dbReference>
<dbReference type="Gene3D" id="1.10.150.240">
    <property type="entry name" value="Putative phosphatase, domain 2"/>
    <property type="match status" value="1"/>
</dbReference>
<dbReference type="AlphaFoldDB" id="Q0FT95"/>
<dbReference type="RefSeq" id="WP_007801075.1">
    <property type="nucleotide sequence ID" value="NZ_DS022276.1"/>
</dbReference>
<comment type="similarity">
    <text evidence="2">Belongs to the HAD-like hydrolase superfamily. CbbY/CbbZ/Gph/YieH family.</text>
</comment>
<dbReference type="InterPro" id="IPR036412">
    <property type="entry name" value="HAD-like_sf"/>
</dbReference>
<dbReference type="NCBIfam" id="TIGR01509">
    <property type="entry name" value="HAD-SF-IA-v3"/>
    <property type="match status" value="1"/>
</dbReference>
<dbReference type="EMBL" id="AATQ01000006">
    <property type="protein sequence ID" value="EAU47557.1"/>
    <property type="molecule type" value="Genomic_DNA"/>
</dbReference>
<protein>
    <recommendedName>
        <fullName evidence="7">Hydrolase</fullName>
    </recommendedName>
</protein>
<comment type="cofactor">
    <cofactor evidence="1">
        <name>Mg(2+)</name>
        <dbReference type="ChEBI" id="CHEBI:18420"/>
    </cofactor>
</comment>
<proteinExistence type="inferred from homology"/>
<evidence type="ECO:0000313" key="6">
    <source>
        <dbReference type="Proteomes" id="UP000006230"/>
    </source>
</evidence>
<dbReference type="CDD" id="cd07526">
    <property type="entry name" value="HAD_BPGM_like"/>
    <property type="match status" value="1"/>
</dbReference>
<evidence type="ECO:0008006" key="7">
    <source>
        <dbReference type="Google" id="ProtNLM"/>
    </source>
</evidence>